<sequence length="53" mass="5593">MHQFGNSVQVIKQSNGTAIGIVVTQKFTSYEDSTSHTTIISDLNANGVAVGLL</sequence>
<comment type="caution">
    <text evidence="1">The sequence shown here is derived from an EMBL/GenBank/DDBJ whole genome shotgun (WGS) entry which is preliminary data.</text>
</comment>
<evidence type="ECO:0000313" key="2">
    <source>
        <dbReference type="Proteomes" id="UP000708208"/>
    </source>
</evidence>
<name>A0A8J2PLW8_9HEXA</name>
<organism evidence="1 2">
    <name type="scientific">Allacma fusca</name>
    <dbReference type="NCBI Taxonomy" id="39272"/>
    <lineage>
        <taxon>Eukaryota</taxon>
        <taxon>Metazoa</taxon>
        <taxon>Ecdysozoa</taxon>
        <taxon>Arthropoda</taxon>
        <taxon>Hexapoda</taxon>
        <taxon>Collembola</taxon>
        <taxon>Symphypleona</taxon>
        <taxon>Sminthuridae</taxon>
        <taxon>Allacma</taxon>
    </lineage>
</organism>
<feature type="non-terminal residue" evidence="1">
    <location>
        <position position="53"/>
    </location>
</feature>
<evidence type="ECO:0000313" key="1">
    <source>
        <dbReference type="EMBL" id="CAG7825418.1"/>
    </source>
</evidence>
<dbReference type="Proteomes" id="UP000708208">
    <property type="component" value="Unassembled WGS sequence"/>
</dbReference>
<dbReference type="AlphaFoldDB" id="A0A8J2PLW8"/>
<accession>A0A8J2PLW8</accession>
<dbReference type="EMBL" id="CAJVCH010536167">
    <property type="protein sequence ID" value="CAG7825418.1"/>
    <property type="molecule type" value="Genomic_DNA"/>
</dbReference>
<keyword evidence="2" id="KW-1185">Reference proteome</keyword>
<proteinExistence type="predicted"/>
<protein>
    <submittedName>
        <fullName evidence="1">Uncharacterized protein</fullName>
    </submittedName>
</protein>
<reference evidence="1" key="1">
    <citation type="submission" date="2021-06" db="EMBL/GenBank/DDBJ databases">
        <authorList>
            <person name="Hodson N. C."/>
            <person name="Mongue J. A."/>
            <person name="Jaron S. K."/>
        </authorList>
    </citation>
    <scope>NUCLEOTIDE SEQUENCE</scope>
</reference>
<gene>
    <name evidence="1" type="ORF">AFUS01_LOCUS35527</name>
</gene>